<keyword evidence="6" id="KW-1185">Reference proteome</keyword>
<feature type="chain" id="PRO_5009955886" evidence="4">
    <location>
        <begin position="21"/>
        <end position="324"/>
    </location>
</feature>
<evidence type="ECO:0000256" key="3">
    <source>
        <dbReference type="SAM" id="MobiDB-lite"/>
    </source>
</evidence>
<organism evidence="5 6">
    <name type="scientific">Mixia osmundae (strain CBS 9802 / IAM 14324 / JCM 22182 / KY 12970)</name>
    <dbReference type="NCBI Taxonomy" id="764103"/>
    <lineage>
        <taxon>Eukaryota</taxon>
        <taxon>Fungi</taxon>
        <taxon>Dikarya</taxon>
        <taxon>Basidiomycota</taxon>
        <taxon>Pucciniomycotina</taxon>
        <taxon>Mixiomycetes</taxon>
        <taxon>Mixiales</taxon>
        <taxon>Mixiaceae</taxon>
        <taxon>Mixia</taxon>
    </lineage>
</organism>
<dbReference type="PANTHER" id="PTHR34002:SF9">
    <property type="entry name" value="XYLOGLUCAN-SPECIFIC ENDO-BETA-1,4-GLUCANASE A"/>
    <property type="match status" value="1"/>
</dbReference>
<dbReference type="InterPro" id="IPR013320">
    <property type="entry name" value="ConA-like_dom_sf"/>
</dbReference>
<keyword evidence="4" id="KW-0732">Signal</keyword>
<dbReference type="STRING" id="764103.G7E803"/>
<dbReference type="Pfam" id="PF01670">
    <property type="entry name" value="Glyco_hydro_12"/>
    <property type="match status" value="1"/>
</dbReference>
<comment type="caution">
    <text evidence="5">The sequence shown here is derived from an EMBL/GenBank/DDBJ whole genome shotgun (WGS) entry which is preliminary data.</text>
</comment>
<evidence type="ECO:0000313" key="6">
    <source>
        <dbReference type="Proteomes" id="UP000009131"/>
    </source>
</evidence>
<proteinExistence type="inferred from homology"/>
<dbReference type="EMBL" id="BABT02000165">
    <property type="protein sequence ID" value="GAA98963.1"/>
    <property type="molecule type" value="Genomic_DNA"/>
</dbReference>
<evidence type="ECO:0000256" key="2">
    <source>
        <dbReference type="RuleBase" id="RU361163"/>
    </source>
</evidence>
<keyword evidence="2" id="KW-0326">Glycosidase</keyword>
<dbReference type="HOGENOM" id="CLU_858129_0_0_1"/>
<dbReference type="RefSeq" id="XP_014567120.1">
    <property type="nucleotide sequence ID" value="XM_014711634.1"/>
</dbReference>
<keyword evidence="2" id="KW-0624">Polysaccharide degradation</keyword>
<feature type="region of interest" description="Disordered" evidence="3">
    <location>
        <begin position="24"/>
        <end position="50"/>
    </location>
</feature>
<dbReference type="OrthoDB" id="95118at2759"/>
<dbReference type="OMA" id="GPNSNWD"/>
<name>G7E803_MIXOS</name>
<dbReference type="PANTHER" id="PTHR34002">
    <property type="entry name" value="BLR1656 PROTEIN"/>
    <property type="match status" value="1"/>
</dbReference>
<gene>
    <name evidence="5" type="primary">Mo05651</name>
    <name evidence="5" type="ORF">E5Q_05651</name>
</gene>
<reference evidence="5 6" key="1">
    <citation type="journal article" date="2011" name="J. Gen. Appl. Microbiol.">
        <title>Draft genome sequencing of the enigmatic basidiomycete Mixia osmundae.</title>
        <authorList>
            <person name="Nishida H."/>
            <person name="Nagatsuka Y."/>
            <person name="Sugiyama J."/>
        </authorList>
    </citation>
    <scope>NUCLEOTIDE SEQUENCE [LARGE SCALE GENOMIC DNA]</scope>
    <source>
        <strain evidence="6">CBS 9802 / IAM 14324 / JCM 22182 / KY 12970</strain>
    </source>
</reference>
<dbReference type="AlphaFoldDB" id="G7E803"/>
<evidence type="ECO:0000256" key="4">
    <source>
        <dbReference type="SAM" id="SignalP"/>
    </source>
</evidence>
<dbReference type="SUPFAM" id="SSF49899">
    <property type="entry name" value="Concanavalin A-like lectins/glucanases"/>
    <property type="match status" value="1"/>
</dbReference>
<dbReference type="InParanoid" id="G7E803"/>
<dbReference type="InterPro" id="IPR013319">
    <property type="entry name" value="GH11/12"/>
</dbReference>
<evidence type="ECO:0000313" key="5">
    <source>
        <dbReference type="EMBL" id="GAA98963.1"/>
    </source>
</evidence>
<dbReference type="Gene3D" id="2.60.120.180">
    <property type="match status" value="1"/>
</dbReference>
<accession>G7E803</accession>
<sequence length="324" mass="33766">MPAWAFGCTLGLLALPFSLGQTAQTASSDNNASDPHWSADWSGQLRGQSTTPSEGAAYGLCQQAYALYSNVFADTSIHELNQTAQALGCTSAGLLTWGTSFDWERDLTTLKSHANAATNQQAAQISSLASMPAIYHYNQTGGDINSNNLLSAWIGTSASSQQNDTSSKYVLNIVLSSSGNTLPAGNRSALLSSLGTSWNVYEAADDKLTTVTLVSERVMVDVSADFYELFNATVTALNIPSSLYLASFGGGVELYSGSGSYNVSSFGAGYYTGPAASCAQVDASLKSASRLCGSQDDSSGAISHRLGLPLLLAFSTAIFAALSI</sequence>
<keyword evidence="2" id="KW-0378">Hydrolase</keyword>
<dbReference type="GO" id="GO:0008810">
    <property type="term" value="F:cellulase activity"/>
    <property type="evidence" value="ECO:0007669"/>
    <property type="project" value="InterPro"/>
</dbReference>
<feature type="signal peptide" evidence="4">
    <location>
        <begin position="1"/>
        <end position="20"/>
    </location>
</feature>
<reference evidence="5 6" key="2">
    <citation type="journal article" date="2012" name="Open Biol.">
        <title>Characteristics of nucleosomes and linker DNA regions on the genome of the basidiomycete Mixia osmundae revealed by mono- and dinucleosome mapping.</title>
        <authorList>
            <person name="Nishida H."/>
            <person name="Kondo S."/>
            <person name="Matsumoto T."/>
            <person name="Suzuki Y."/>
            <person name="Yoshikawa H."/>
            <person name="Taylor T.D."/>
            <person name="Sugiyama J."/>
        </authorList>
    </citation>
    <scope>NUCLEOTIDE SEQUENCE [LARGE SCALE GENOMIC DNA]</scope>
    <source>
        <strain evidence="6">CBS 9802 / IAM 14324 / JCM 22182 / KY 12970</strain>
    </source>
</reference>
<dbReference type="Proteomes" id="UP000009131">
    <property type="component" value="Unassembled WGS sequence"/>
</dbReference>
<keyword evidence="2" id="KW-0119">Carbohydrate metabolism</keyword>
<evidence type="ECO:0000256" key="1">
    <source>
        <dbReference type="ARBA" id="ARBA00005519"/>
    </source>
</evidence>
<comment type="similarity">
    <text evidence="1 2">Belongs to the glycosyl hydrolase 12 (cellulase H) family.</text>
</comment>
<dbReference type="GO" id="GO:0000272">
    <property type="term" value="P:polysaccharide catabolic process"/>
    <property type="evidence" value="ECO:0007669"/>
    <property type="project" value="UniProtKB-KW"/>
</dbReference>
<feature type="compositionally biased region" description="Polar residues" evidence="3">
    <location>
        <begin position="24"/>
        <end position="33"/>
    </location>
</feature>
<protein>
    <submittedName>
        <fullName evidence="5">Uncharacterized protein</fullName>
    </submittedName>
</protein>
<dbReference type="InterPro" id="IPR002594">
    <property type="entry name" value="GH12"/>
</dbReference>